<feature type="domain" description="Uncharacterized protein YyaB-like PH" evidence="2">
    <location>
        <begin position="52"/>
        <end position="126"/>
    </location>
</feature>
<comment type="caution">
    <text evidence="3">The sequence shown here is derived from an EMBL/GenBank/DDBJ whole genome shotgun (WGS) entry which is preliminary data.</text>
</comment>
<dbReference type="Pfam" id="PF06713">
    <property type="entry name" value="bPH_4"/>
    <property type="match status" value="1"/>
</dbReference>
<proteinExistence type="predicted"/>
<name>A0ABU9N5A7_9FLAO</name>
<feature type="transmembrane region" description="Helical" evidence="1">
    <location>
        <begin position="34"/>
        <end position="56"/>
    </location>
</feature>
<gene>
    <name evidence="3" type="ORF">WFZ85_09715</name>
</gene>
<accession>A0ABU9N5A7</accession>
<feature type="transmembrane region" description="Helical" evidence="1">
    <location>
        <begin position="12"/>
        <end position="28"/>
    </location>
</feature>
<keyword evidence="1" id="KW-1133">Transmembrane helix</keyword>
<reference evidence="3 4" key="1">
    <citation type="submission" date="2024-03" db="EMBL/GenBank/DDBJ databases">
        <title>Two novel species of the genus Flavobacterium exhibiting potentially degradation of complex polysaccharides.</title>
        <authorList>
            <person name="Lian X."/>
        </authorList>
    </citation>
    <scope>NUCLEOTIDE SEQUENCE [LARGE SCALE GENOMIC DNA]</scope>
    <source>
        <strain evidence="4">j3</strain>
    </source>
</reference>
<keyword evidence="1" id="KW-0472">Membrane</keyword>
<sequence length="133" mass="15643">MKVYKSKIDWWLGLPLLYPIFLSVSSMIEGKWMGYIGISVIILLIFFISKTTRYIINENQLIVKSMFIVNERIEINKIRKIEKTNSILSSPALSLDRIAVQYNKFDEVYISPKEKQLFVEELLKINPEIEVRI</sequence>
<dbReference type="InterPro" id="IPR009589">
    <property type="entry name" value="PH_YyaB-like"/>
</dbReference>
<protein>
    <submittedName>
        <fullName evidence="3">PH domain-containing protein</fullName>
    </submittedName>
</protein>
<keyword evidence="4" id="KW-1185">Reference proteome</keyword>
<organism evidence="3 4">
    <name type="scientific">Flavobacterium aureirubrum</name>
    <dbReference type="NCBI Taxonomy" id="3133147"/>
    <lineage>
        <taxon>Bacteria</taxon>
        <taxon>Pseudomonadati</taxon>
        <taxon>Bacteroidota</taxon>
        <taxon>Flavobacteriia</taxon>
        <taxon>Flavobacteriales</taxon>
        <taxon>Flavobacteriaceae</taxon>
        <taxon>Flavobacterium</taxon>
    </lineage>
</organism>
<dbReference type="Proteomes" id="UP001460072">
    <property type="component" value="Unassembled WGS sequence"/>
</dbReference>
<keyword evidence="1" id="KW-0812">Transmembrane</keyword>
<evidence type="ECO:0000313" key="4">
    <source>
        <dbReference type="Proteomes" id="UP001460072"/>
    </source>
</evidence>
<dbReference type="EMBL" id="JBCGDO010000011">
    <property type="protein sequence ID" value="MEM0542896.1"/>
    <property type="molecule type" value="Genomic_DNA"/>
</dbReference>
<dbReference type="RefSeq" id="WP_342696098.1">
    <property type="nucleotide sequence ID" value="NZ_JBCGDO010000011.1"/>
</dbReference>
<evidence type="ECO:0000313" key="3">
    <source>
        <dbReference type="EMBL" id="MEM0542896.1"/>
    </source>
</evidence>
<evidence type="ECO:0000256" key="1">
    <source>
        <dbReference type="SAM" id="Phobius"/>
    </source>
</evidence>
<evidence type="ECO:0000259" key="2">
    <source>
        <dbReference type="Pfam" id="PF06713"/>
    </source>
</evidence>